<name>A0A3E1AYP2_RHILT</name>
<dbReference type="Proteomes" id="UP000256748">
    <property type="component" value="Unassembled WGS sequence"/>
</dbReference>
<dbReference type="EMBL" id="NAOO01000045">
    <property type="protein sequence ID" value="RFB82090.1"/>
    <property type="molecule type" value="Genomic_DNA"/>
</dbReference>
<dbReference type="AlphaFoldDB" id="A0A3E1AYP2"/>
<feature type="region of interest" description="Disordered" evidence="1">
    <location>
        <begin position="1"/>
        <end position="60"/>
    </location>
</feature>
<feature type="compositionally biased region" description="Polar residues" evidence="1">
    <location>
        <begin position="10"/>
        <end position="23"/>
    </location>
</feature>
<protein>
    <submittedName>
        <fullName evidence="2">Uncharacterized protein</fullName>
    </submittedName>
</protein>
<evidence type="ECO:0000256" key="1">
    <source>
        <dbReference type="SAM" id="MobiDB-lite"/>
    </source>
</evidence>
<evidence type="ECO:0000313" key="3">
    <source>
        <dbReference type="Proteomes" id="UP000256748"/>
    </source>
</evidence>
<feature type="compositionally biased region" description="Basic and acidic residues" evidence="1">
    <location>
        <begin position="50"/>
        <end position="60"/>
    </location>
</feature>
<reference evidence="2 3" key="1">
    <citation type="submission" date="2017-03" db="EMBL/GenBank/DDBJ databases">
        <title>Genome analysis of Rhizobial strains effectives or ineffectives for nitrogen fixation isolated from bean seeds.</title>
        <authorList>
            <person name="Peralta H."/>
            <person name="Aguilar-Vera A."/>
            <person name="Mora Y."/>
            <person name="Vargas-Lagunas C."/>
            <person name="Girard L."/>
            <person name="Mora J."/>
        </authorList>
    </citation>
    <scope>NUCLEOTIDE SEQUENCE [LARGE SCALE GENOMIC DNA]</scope>
    <source>
        <strain evidence="2 3">CCGM5</strain>
    </source>
</reference>
<organism evidence="2 3">
    <name type="scientific">Rhizobium leguminosarum bv. trifolii</name>
    <dbReference type="NCBI Taxonomy" id="386"/>
    <lineage>
        <taxon>Bacteria</taxon>
        <taxon>Pseudomonadati</taxon>
        <taxon>Pseudomonadota</taxon>
        <taxon>Alphaproteobacteria</taxon>
        <taxon>Hyphomicrobiales</taxon>
        <taxon>Rhizobiaceae</taxon>
        <taxon>Rhizobium/Agrobacterium group</taxon>
        <taxon>Rhizobium</taxon>
    </lineage>
</organism>
<sequence length="60" mass="6831">MKNHHDNAGGNRSYSPTKSSSLRQFWRRLVDLTAALPKGPRPRPARAIAKTRDRNPPPQR</sequence>
<gene>
    <name evidence="2" type="ORF">B5K10_30730</name>
</gene>
<comment type="caution">
    <text evidence="2">The sequence shown here is derived from an EMBL/GenBank/DDBJ whole genome shotgun (WGS) entry which is preliminary data.</text>
</comment>
<proteinExistence type="predicted"/>
<evidence type="ECO:0000313" key="2">
    <source>
        <dbReference type="EMBL" id="RFB82090.1"/>
    </source>
</evidence>
<accession>A0A3E1AYP2</accession>